<dbReference type="InterPro" id="IPR001608">
    <property type="entry name" value="Ala_racemase_N"/>
</dbReference>
<dbReference type="SUPFAM" id="SSF51419">
    <property type="entry name" value="PLP-binding barrel"/>
    <property type="match status" value="1"/>
</dbReference>
<dbReference type="Pfam" id="PF01168">
    <property type="entry name" value="Ala_racemase_N"/>
    <property type="match status" value="1"/>
</dbReference>
<accession>A0A558AIJ4</accession>
<dbReference type="InterPro" id="IPR029066">
    <property type="entry name" value="PLP-binding_barrel"/>
</dbReference>
<proteinExistence type="predicted"/>
<evidence type="ECO:0000259" key="1">
    <source>
        <dbReference type="Pfam" id="PF01168"/>
    </source>
</evidence>
<dbReference type="OrthoDB" id="3189402at2"/>
<dbReference type="InterPro" id="IPR048449">
    <property type="entry name" value="YhfX-like_C"/>
</dbReference>
<evidence type="ECO:0000313" key="4">
    <source>
        <dbReference type="Proteomes" id="UP000318578"/>
    </source>
</evidence>
<organism evidence="3 4">
    <name type="scientific">Amycolatopsis acidiphila</name>
    <dbReference type="NCBI Taxonomy" id="715473"/>
    <lineage>
        <taxon>Bacteria</taxon>
        <taxon>Bacillati</taxon>
        <taxon>Actinomycetota</taxon>
        <taxon>Actinomycetes</taxon>
        <taxon>Pseudonocardiales</taxon>
        <taxon>Pseudonocardiaceae</taxon>
        <taxon>Amycolatopsis</taxon>
    </lineage>
</organism>
<sequence>MFLDLTARRNSPLIRAAAQLHQSGVIPANTYVIDLDTVRDNAAAMAAEARRVGIRTYLMTKHYNRNPLVTHAALAAGLDSTVAVDVQCAQALRRFGLPLGHVGHLVQIPRHDLPAVLAQRPEVMTVFSVDNARLVSAAAQPLGVVQDILIRVRGRDDIIYPNEEGGVWEADLAAAATDIAALPGVRIAGVVTFPGTLFNPTSRKIEPTTNFATVLRAKDLLTSLGFEIEQVNTPGAGSTQGFEVVARNGGTVAEPGHGLTGTTPTHLYDDTAPERPAITYVSEVSHVFDGRAYVVGGGFYACDTPALIGDDRAFHTEAWRCMAFVGREPDRILDTKVPVDIGSFFGRTNNATDYYGGTLVPDTPADIRPGDSAVYGFRPQVFTTRAHVAVVDGLSTEARLLGLFDRANNLIDRDGLPMDNSTSRVREMIGTT</sequence>
<comment type="caution">
    <text evidence="3">The sequence shown here is derived from an EMBL/GenBank/DDBJ whole genome shotgun (WGS) entry which is preliminary data.</text>
</comment>
<feature type="domain" description="Alanine racemase N-terminal" evidence="1">
    <location>
        <begin position="33"/>
        <end position="264"/>
    </location>
</feature>
<keyword evidence="4" id="KW-1185">Reference proteome</keyword>
<dbReference type="AlphaFoldDB" id="A0A558AIJ4"/>
<dbReference type="RefSeq" id="WP_144635844.1">
    <property type="nucleotide sequence ID" value="NZ_BNAX01000018.1"/>
</dbReference>
<dbReference type="Pfam" id="PF21279">
    <property type="entry name" value="YhfX-like_C"/>
    <property type="match status" value="1"/>
</dbReference>
<dbReference type="Gene3D" id="2.40.37.30">
    <property type="match status" value="2"/>
</dbReference>
<dbReference type="EMBL" id="VJZA01000008">
    <property type="protein sequence ID" value="TVT24088.1"/>
    <property type="molecule type" value="Genomic_DNA"/>
</dbReference>
<reference evidence="3 4" key="1">
    <citation type="submission" date="2019-07" db="EMBL/GenBank/DDBJ databases">
        <title>New species of Amycolatopsis and Streptomyces.</title>
        <authorList>
            <person name="Duangmal K."/>
            <person name="Teo W.F.A."/>
            <person name="Lipun K."/>
        </authorList>
    </citation>
    <scope>NUCLEOTIDE SEQUENCE [LARGE SCALE GENOMIC DNA]</scope>
    <source>
        <strain evidence="3 4">JCM 30562</strain>
    </source>
</reference>
<dbReference type="Proteomes" id="UP000318578">
    <property type="component" value="Unassembled WGS sequence"/>
</dbReference>
<gene>
    <name evidence="3" type="ORF">FNH06_07760</name>
</gene>
<protein>
    <submittedName>
        <fullName evidence="3">YhfX family PLP-dependent enzyme</fullName>
    </submittedName>
</protein>
<name>A0A558AIJ4_9PSEU</name>
<feature type="domain" description="YhfX-like C-terminal" evidence="2">
    <location>
        <begin position="280"/>
        <end position="398"/>
    </location>
</feature>
<evidence type="ECO:0000259" key="2">
    <source>
        <dbReference type="Pfam" id="PF21279"/>
    </source>
</evidence>
<evidence type="ECO:0000313" key="3">
    <source>
        <dbReference type="EMBL" id="TVT24088.1"/>
    </source>
</evidence>